<feature type="compositionally biased region" description="Basic and acidic residues" evidence="2">
    <location>
        <begin position="189"/>
        <end position="201"/>
    </location>
</feature>
<dbReference type="RefSeq" id="WP_200341061.1">
    <property type="nucleotide sequence ID" value="NZ_NRRL01000029.1"/>
</dbReference>
<feature type="compositionally biased region" description="Polar residues" evidence="2">
    <location>
        <begin position="231"/>
        <end position="250"/>
    </location>
</feature>
<dbReference type="Proteomes" id="UP001296873">
    <property type="component" value="Unassembled WGS sequence"/>
</dbReference>
<accession>A0ABS1DE57</accession>
<keyword evidence="3" id="KW-1133">Transmembrane helix</keyword>
<feature type="region of interest" description="Disordered" evidence="2">
    <location>
        <begin position="90"/>
        <end position="330"/>
    </location>
</feature>
<sequence>MSDKAYATNRRPTDRRMLARRALDRRASDPARGGPGGPSMSGQGAPAMNDTRTPRRTPAREPGWLLRIAGVLLAGGLLAGCSDAWTTFSRPLDPLPPADPQDIQAPQQGAGEYPSLSSVPDAPPRRPSGREERQAIRESLSADRANARYSDQRQTGEGIEARQGRQGGGGQAASAPAGGEQTATVSPDIPDRPEVAERMPADDAGTSTQARRSQPSGGSGAQASGSDTPARAQQSGNTGQMDGGSETSGTDAADVPQLEQSQQGEPIDIPAQPSFGGNGRSGAPDTGQSSRAQQQSASRESDGAIAAPGPSVGQSRTLSRQDAGGQPTAGGSRRVAVIYFGHGSAKLQDRDRQVLRKVARIHERQGRDLRVVGHASKRTAAMDPVDHRMANFNASLSRAQAVVDALVSMGVPREAIQLEARGDNDPVYHEFMPTGEAGNRRAEIFLQG</sequence>
<name>A0ABS1DE57_9PROT</name>
<gene>
    <name evidence="5" type="ORF">CKO28_11955</name>
</gene>
<feature type="transmembrane region" description="Helical" evidence="3">
    <location>
        <begin position="64"/>
        <end position="85"/>
    </location>
</feature>
<dbReference type="InterPro" id="IPR006665">
    <property type="entry name" value="OmpA-like"/>
</dbReference>
<evidence type="ECO:0000259" key="4">
    <source>
        <dbReference type="PROSITE" id="PS51123"/>
    </source>
</evidence>
<dbReference type="Gene3D" id="3.30.1330.60">
    <property type="entry name" value="OmpA-like domain"/>
    <property type="match status" value="1"/>
</dbReference>
<keyword evidence="3" id="KW-0812">Transmembrane</keyword>
<reference evidence="5 6" key="1">
    <citation type="journal article" date="2020" name="Microorganisms">
        <title>Osmotic Adaptation and Compatible Solute Biosynthesis of Phototrophic Bacteria as Revealed from Genome Analyses.</title>
        <authorList>
            <person name="Imhoff J.F."/>
            <person name="Rahn T."/>
            <person name="Kunzel S."/>
            <person name="Keller A."/>
            <person name="Neulinger S.C."/>
        </authorList>
    </citation>
    <scope>NUCLEOTIDE SEQUENCE [LARGE SCALE GENOMIC DNA]</scope>
    <source>
        <strain evidence="5 6">DSM 9895</strain>
    </source>
</reference>
<feature type="compositionally biased region" description="Low complexity" evidence="2">
    <location>
        <begin position="172"/>
        <end position="181"/>
    </location>
</feature>
<feature type="domain" description="OmpA-like" evidence="4">
    <location>
        <begin position="327"/>
        <end position="448"/>
    </location>
</feature>
<organism evidence="5 6">
    <name type="scientific">Rhodovibrio sodomensis</name>
    <dbReference type="NCBI Taxonomy" id="1088"/>
    <lineage>
        <taxon>Bacteria</taxon>
        <taxon>Pseudomonadati</taxon>
        <taxon>Pseudomonadota</taxon>
        <taxon>Alphaproteobacteria</taxon>
        <taxon>Rhodospirillales</taxon>
        <taxon>Rhodovibrionaceae</taxon>
        <taxon>Rhodovibrio</taxon>
    </lineage>
</organism>
<dbReference type="PANTHER" id="PTHR30329:SF21">
    <property type="entry name" value="LIPOPROTEIN YIAD-RELATED"/>
    <property type="match status" value="1"/>
</dbReference>
<protein>
    <recommendedName>
        <fullName evidence="4">OmpA-like domain-containing protein</fullName>
    </recommendedName>
</protein>
<keyword evidence="1 3" id="KW-0472">Membrane</keyword>
<keyword evidence="6" id="KW-1185">Reference proteome</keyword>
<evidence type="ECO:0000256" key="1">
    <source>
        <dbReference type="PROSITE-ProRule" id="PRU00473"/>
    </source>
</evidence>
<feature type="compositionally biased region" description="Low complexity" evidence="2">
    <location>
        <begin position="209"/>
        <end position="226"/>
    </location>
</feature>
<dbReference type="PANTHER" id="PTHR30329">
    <property type="entry name" value="STATOR ELEMENT OF FLAGELLAR MOTOR COMPLEX"/>
    <property type="match status" value="1"/>
</dbReference>
<dbReference type="EMBL" id="NRRL01000029">
    <property type="protein sequence ID" value="MBK1668743.1"/>
    <property type="molecule type" value="Genomic_DNA"/>
</dbReference>
<evidence type="ECO:0000256" key="2">
    <source>
        <dbReference type="SAM" id="MobiDB-lite"/>
    </source>
</evidence>
<comment type="caution">
    <text evidence="5">The sequence shown here is derived from an EMBL/GenBank/DDBJ whole genome shotgun (WGS) entry which is preliminary data.</text>
</comment>
<dbReference type="CDD" id="cd07185">
    <property type="entry name" value="OmpA_C-like"/>
    <property type="match status" value="1"/>
</dbReference>
<dbReference type="Pfam" id="PF00691">
    <property type="entry name" value="OmpA"/>
    <property type="match status" value="1"/>
</dbReference>
<evidence type="ECO:0000256" key="3">
    <source>
        <dbReference type="SAM" id="Phobius"/>
    </source>
</evidence>
<evidence type="ECO:0000313" key="5">
    <source>
        <dbReference type="EMBL" id="MBK1668743.1"/>
    </source>
</evidence>
<dbReference type="InterPro" id="IPR036737">
    <property type="entry name" value="OmpA-like_sf"/>
</dbReference>
<dbReference type="PROSITE" id="PS51123">
    <property type="entry name" value="OMPA_2"/>
    <property type="match status" value="1"/>
</dbReference>
<evidence type="ECO:0000313" key="6">
    <source>
        <dbReference type="Proteomes" id="UP001296873"/>
    </source>
</evidence>
<feature type="region of interest" description="Disordered" evidence="2">
    <location>
        <begin position="1"/>
        <end position="61"/>
    </location>
</feature>
<feature type="compositionally biased region" description="Basic and acidic residues" evidence="2">
    <location>
        <begin position="11"/>
        <end position="29"/>
    </location>
</feature>
<dbReference type="InterPro" id="IPR050330">
    <property type="entry name" value="Bact_OuterMem_StrucFunc"/>
</dbReference>
<feature type="compositionally biased region" description="Low complexity" evidence="2">
    <location>
        <begin position="288"/>
        <end position="298"/>
    </location>
</feature>
<dbReference type="SUPFAM" id="SSF103088">
    <property type="entry name" value="OmpA-like"/>
    <property type="match status" value="1"/>
</dbReference>
<proteinExistence type="predicted"/>